<evidence type="ECO:0000256" key="3">
    <source>
        <dbReference type="ARBA" id="ARBA00022679"/>
    </source>
</evidence>
<accession>A0ABP9AHU9</accession>
<evidence type="ECO:0000256" key="1">
    <source>
        <dbReference type="ARBA" id="ARBA00010815"/>
    </source>
</evidence>
<protein>
    <submittedName>
        <fullName evidence="7">Class I SAM-dependent methyltransferase</fullName>
    </submittedName>
</protein>
<keyword evidence="4" id="KW-0949">S-adenosyl-L-methionine</keyword>
<evidence type="ECO:0000256" key="4">
    <source>
        <dbReference type="ARBA" id="ARBA00022691"/>
    </source>
</evidence>
<name>A0ABP9AHU9_9PSEU</name>
<dbReference type="InterPro" id="IPR050723">
    <property type="entry name" value="CFA/CMAS"/>
</dbReference>
<dbReference type="PANTHER" id="PTHR43667">
    <property type="entry name" value="CYCLOPROPANE-FATTY-ACYL-PHOSPHOLIPID SYNTHASE"/>
    <property type="match status" value="1"/>
</dbReference>
<dbReference type="PIRSF" id="PIRSF003085">
    <property type="entry name" value="CMAS"/>
    <property type="match status" value="1"/>
</dbReference>
<dbReference type="Gene3D" id="3.40.50.150">
    <property type="entry name" value="Vaccinia Virus protein VP39"/>
    <property type="match status" value="1"/>
</dbReference>
<keyword evidence="2 7" id="KW-0489">Methyltransferase</keyword>
<dbReference type="InterPro" id="IPR003333">
    <property type="entry name" value="CMAS"/>
</dbReference>
<keyword evidence="5" id="KW-0443">Lipid metabolism</keyword>
<comment type="similarity">
    <text evidence="1">Belongs to the CFA/CMAS family.</text>
</comment>
<dbReference type="InterPro" id="IPR029063">
    <property type="entry name" value="SAM-dependent_MTases_sf"/>
</dbReference>
<evidence type="ECO:0000256" key="6">
    <source>
        <dbReference type="SAM" id="MobiDB-lite"/>
    </source>
</evidence>
<dbReference type="EMBL" id="BAABHO010000008">
    <property type="protein sequence ID" value="GAA4781689.1"/>
    <property type="molecule type" value="Genomic_DNA"/>
</dbReference>
<comment type="caution">
    <text evidence="7">The sequence shown here is derived from an EMBL/GenBank/DDBJ whole genome shotgun (WGS) entry which is preliminary data.</text>
</comment>
<dbReference type="Proteomes" id="UP001500928">
    <property type="component" value="Unassembled WGS sequence"/>
</dbReference>
<feature type="region of interest" description="Disordered" evidence="6">
    <location>
        <begin position="110"/>
        <end position="130"/>
    </location>
</feature>
<evidence type="ECO:0000256" key="5">
    <source>
        <dbReference type="ARBA" id="ARBA00023098"/>
    </source>
</evidence>
<reference evidence="8" key="1">
    <citation type="journal article" date="2019" name="Int. J. Syst. Evol. Microbiol.">
        <title>The Global Catalogue of Microorganisms (GCM) 10K type strain sequencing project: providing services to taxonomists for standard genome sequencing and annotation.</title>
        <authorList>
            <consortium name="The Broad Institute Genomics Platform"/>
            <consortium name="The Broad Institute Genome Sequencing Center for Infectious Disease"/>
            <person name="Wu L."/>
            <person name="Ma J."/>
        </authorList>
    </citation>
    <scope>NUCLEOTIDE SEQUENCE [LARGE SCALE GENOMIC DNA]</scope>
    <source>
        <strain evidence="8">JCM 17979</strain>
    </source>
</reference>
<evidence type="ECO:0000313" key="7">
    <source>
        <dbReference type="EMBL" id="GAA4781689.1"/>
    </source>
</evidence>
<keyword evidence="3" id="KW-0808">Transferase</keyword>
<dbReference type="SUPFAM" id="SSF53335">
    <property type="entry name" value="S-adenosyl-L-methionine-dependent methyltransferases"/>
    <property type="match status" value="1"/>
</dbReference>
<sequence length="412" mass="45637">MQVAEMFRPVLGEQAPITIRAYDGSASPPAAADPVATVDVRSETALAYLASSPNTLGLARAFVSGHLDVEGDLYEALTAMSELTVSDVPPSTLLKMVARLAPLRWRHRIAPPPEEHRQHGRRHSKGRDSSAIEHHYDVSNRFYELVLGPSMAYTCAVYPSAGATLEEAQENKHELVAQKLALEPGMRLLDVGCGWGQMAMHAAEHHGVQALGVTLSRDQATWAQKEVARRGLGDLVEIRHSDYRDVTESGFDAVSSIGLTEHIGRRNIPGYFRFLYGKLRPGGRLLNHCITRPDAHHRAHADAFIDRYVFPDGELLPVGWLVSRMNAAGFEIRHEENLREHYAKTLAGWSANLDAHWDECVQEAGEGRARVWRLYMPACQVGFDLNNIQLHQVLGVKLGPDARSGFPLRPSF</sequence>
<dbReference type="GO" id="GO:0032259">
    <property type="term" value="P:methylation"/>
    <property type="evidence" value="ECO:0007669"/>
    <property type="project" value="UniProtKB-KW"/>
</dbReference>
<evidence type="ECO:0000256" key="2">
    <source>
        <dbReference type="ARBA" id="ARBA00022603"/>
    </source>
</evidence>
<organism evidence="7 8">
    <name type="scientific">Actinomycetospora chlora</name>
    <dbReference type="NCBI Taxonomy" id="663608"/>
    <lineage>
        <taxon>Bacteria</taxon>
        <taxon>Bacillati</taxon>
        <taxon>Actinomycetota</taxon>
        <taxon>Actinomycetes</taxon>
        <taxon>Pseudonocardiales</taxon>
        <taxon>Pseudonocardiaceae</taxon>
        <taxon>Actinomycetospora</taxon>
    </lineage>
</organism>
<dbReference type="Pfam" id="PF02353">
    <property type="entry name" value="CMAS"/>
    <property type="match status" value="1"/>
</dbReference>
<dbReference type="PANTHER" id="PTHR43667:SF1">
    <property type="entry name" value="CYCLOPROPANE-FATTY-ACYL-PHOSPHOLIPID SYNTHASE"/>
    <property type="match status" value="1"/>
</dbReference>
<keyword evidence="8" id="KW-1185">Reference proteome</keyword>
<dbReference type="CDD" id="cd02440">
    <property type="entry name" value="AdoMet_MTases"/>
    <property type="match status" value="1"/>
</dbReference>
<dbReference type="GO" id="GO:0008168">
    <property type="term" value="F:methyltransferase activity"/>
    <property type="evidence" value="ECO:0007669"/>
    <property type="project" value="UniProtKB-KW"/>
</dbReference>
<gene>
    <name evidence="7" type="ORF">GCM10023200_13840</name>
</gene>
<evidence type="ECO:0000313" key="8">
    <source>
        <dbReference type="Proteomes" id="UP001500928"/>
    </source>
</evidence>
<proteinExistence type="inferred from homology"/>